<dbReference type="InParanoid" id="A0A0D0CK62"/>
<dbReference type="HOGENOM" id="CLU_2942445_0_0_1"/>
<reference evidence="2" key="2">
    <citation type="submission" date="2015-01" db="EMBL/GenBank/DDBJ databases">
        <title>Evolutionary Origins and Diversification of the Mycorrhizal Mutualists.</title>
        <authorList>
            <consortium name="DOE Joint Genome Institute"/>
            <consortium name="Mycorrhizal Genomics Consortium"/>
            <person name="Kohler A."/>
            <person name="Kuo A."/>
            <person name="Nagy L.G."/>
            <person name="Floudas D."/>
            <person name="Copeland A."/>
            <person name="Barry K.W."/>
            <person name="Cichocki N."/>
            <person name="Veneault-Fourrey C."/>
            <person name="LaButti K."/>
            <person name="Lindquist E.A."/>
            <person name="Lipzen A."/>
            <person name="Lundell T."/>
            <person name="Morin E."/>
            <person name="Murat C."/>
            <person name="Riley R."/>
            <person name="Ohm R."/>
            <person name="Sun H."/>
            <person name="Tunlid A."/>
            <person name="Henrissat B."/>
            <person name="Grigoriev I.V."/>
            <person name="Hibbett D.S."/>
            <person name="Martin F."/>
        </authorList>
    </citation>
    <scope>NUCLEOTIDE SEQUENCE [LARGE SCALE GENOMIC DNA]</scope>
    <source>
        <strain evidence="2">Ve08.2h10</strain>
    </source>
</reference>
<evidence type="ECO:0000313" key="2">
    <source>
        <dbReference type="Proteomes" id="UP000054538"/>
    </source>
</evidence>
<keyword evidence="2" id="KW-1185">Reference proteome</keyword>
<dbReference type="Proteomes" id="UP000054538">
    <property type="component" value="Unassembled WGS sequence"/>
</dbReference>
<reference evidence="1 2" key="1">
    <citation type="submission" date="2014-04" db="EMBL/GenBank/DDBJ databases">
        <authorList>
            <consortium name="DOE Joint Genome Institute"/>
            <person name="Kuo A."/>
            <person name="Kohler A."/>
            <person name="Jargeat P."/>
            <person name="Nagy L.G."/>
            <person name="Floudas D."/>
            <person name="Copeland A."/>
            <person name="Barry K.W."/>
            <person name="Cichocki N."/>
            <person name="Veneault-Fourrey C."/>
            <person name="LaButti K."/>
            <person name="Lindquist E.A."/>
            <person name="Lipzen A."/>
            <person name="Lundell T."/>
            <person name="Morin E."/>
            <person name="Murat C."/>
            <person name="Sun H."/>
            <person name="Tunlid A."/>
            <person name="Henrissat B."/>
            <person name="Grigoriev I.V."/>
            <person name="Hibbett D.S."/>
            <person name="Martin F."/>
            <person name="Nordberg H.P."/>
            <person name="Cantor M.N."/>
            <person name="Hua S.X."/>
        </authorList>
    </citation>
    <scope>NUCLEOTIDE SEQUENCE [LARGE SCALE GENOMIC DNA]</scope>
    <source>
        <strain evidence="1 2">Ve08.2h10</strain>
    </source>
</reference>
<organism evidence="1 2">
    <name type="scientific">Paxillus rubicundulus Ve08.2h10</name>
    <dbReference type="NCBI Taxonomy" id="930991"/>
    <lineage>
        <taxon>Eukaryota</taxon>
        <taxon>Fungi</taxon>
        <taxon>Dikarya</taxon>
        <taxon>Basidiomycota</taxon>
        <taxon>Agaricomycotina</taxon>
        <taxon>Agaricomycetes</taxon>
        <taxon>Agaricomycetidae</taxon>
        <taxon>Boletales</taxon>
        <taxon>Paxilineae</taxon>
        <taxon>Paxillaceae</taxon>
        <taxon>Paxillus</taxon>
    </lineage>
</organism>
<sequence length="60" mass="6885">MDSTFYSLVYRKYSNGYTFFLIYSFDSTMLRLRGSVGIQTYAYSLGNHALTLEASYCSLP</sequence>
<dbReference type="AlphaFoldDB" id="A0A0D0CK62"/>
<name>A0A0D0CK62_9AGAM</name>
<proteinExistence type="predicted"/>
<dbReference type="EMBL" id="KN827993">
    <property type="protein sequence ID" value="KIK75598.1"/>
    <property type="molecule type" value="Genomic_DNA"/>
</dbReference>
<evidence type="ECO:0000313" key="1">
    <source>
        <dbReference type="EMBL" id="KIK75598.1"/>
    </source>
</evidence>
<gene>
    <name evidence="1" type="ORF">PAXRUDRAFT_481939</name>
</gene>
<accession>A0A0D0CK62</accession>
<protein>
    <submittedName>
        <fullName evidence="1">Uncharacterized protein</fullName>
    </submittedName>
</protein>